<evidence type="ECO:0000313" key="2">
    <source>
        <dbReference type="Proteomes" id="UP000663887"/>
    </source>
</evidence>
<dbReference type="Proteomes" id="UP000663887">
    <property type="component" value="Unassembled WGS sequence"/>
</dbReference>
<dbReference type="AlphaFoldDB" id="A0A816S3H5"/>
<gene>
    <name evidence="1" type="ORF">XDN619_LOCUS14216</name>
</gene>
<sequence>MHACDVMGARACGRKPEKEDRETDAIKYCVASRVYFECVHKKYRGCETKEKYETAMESIMKGIRKRVDDLLAFCNDKIEDYKFNIVWDSPKQAEAADSVRGGGGLHSIASSKNGIFGSSPVQQAPVINEICQVRTINDLCQPLMITVKFNPSWNTVNKRGWCQQGTTYFRCLKSRLDKCPQQEIQNQFQQVEHYLQSQINFHCPGGIDGCSRHSTDARCKIEYIKQEMIIFATISDNDTQSKHNNNIKSAKRRPGETNQALRIIQQYYDEEEYEQDDLPTTTTAIHQTEIDNYLKFGIDK</sequence>
<protein>
    <submittedName>
        <fullName evidence="1">Uncharacterized protein</fullName>
    </submittedName>
</protein>
<evidence type="ECO:0000313" key="1">
    <source>
        <dbReference type="EMBL" id="CAF2079013.1"/>
    </source>
</evidence>
<dbReference type="EMBL" id="CAJNRG010005611">
    <property type="protein sequence ID" value="CAF2079013.1"/>
    <property type="molecule type" value="Genomic_DNA"/>
</dbReference>
<comment type="caution">
    <text evidence="1">The sequence shown here is derived from an EMBL/GenBank/DDBJ whole genome shotgun (WGS) entry which is preliminary data.</text>
</comment>
<accession>A0A816S3H5</accession>
<name>A0A816S3H5_9BILA</name>
<reference evidence="1" key="1">
    <citation type="submission" date="2021-02" db="EMBL/GenBank/DDBJ databases">
        <authorList>
            <person name="Nowell W R."/>
        </authorList>
    </citation>
    <scope>NUCLEOTIDE SEQUENCE</scope>
</reference>
<organism evidence="1 2">
    <name type="scientific">Rotaria magnacalcarata</name>
    <dbReference type="NCBI Taxonomy" id="392030"/>
    <lineage>
        <taxon>Eukaryota</taxon>
        <taxon>Metazoa</taxon>
        <taxon>Spiralia</taxon>
        <taxon>Gnathifera</taxon>
        <taxon>Rotifera</taxon>
        <taxon>Eurotatoria</taxon>
        <taxon>Bdelloidea</taxon>
        <taxon>Philodinida</taxon>
        <taxon>Philodinidae</taxon>
        <taxon>Rotaria</taxon>
    </lineage>
</organism>
<proteinExistence type="predicted"/>